<proteinExistence type="predicted"/>
<gene>
    <name evidence="2" type="primary">CFAP65_3</name>
    <name evidence="2" type="ORF">P7K49_013620</name>
</gene>
<accession>A0ABQ9VGG6</accession>
<dbReference type="PANTHER" id="PTHR46127:SF1">
    <property type="entry name" value="CILIA- AND FLAGELLA-ASSOCIATED PROTEIN 65"/>
    <property type="match status" value="1"/>
</dbReference>
<protein>
    <submittedName>
        <fullName evidence="2">Cilia- and flagella-associated protein 65</fullName>
    </submittedName>
</protein>
<dbReference type="EMBL" id="JASSZA010000006">
    <property type="protein sequence ID" value="KAK2108455.1"/>
    <property type="molecule type" value="Genomic_DNA"/>
</dbReference>
<dbReference type="Proteomes" id="UP001266305">
    <property type="component" value="Unassembled WGS sequence"/>
</dbReference>
<reference evidence="2 3" key="1">
    <citation type="submission" date="2023-05" db="EMBL/GenBank/DDBJ databases">
        <title>B98-5 Cell Line De Novo Hybrid Assembly: An Optical Mapping Approach.</title>
        <authorList>
            <person name="Kananen K."/>
            <person name="Auerbach J.A."/>
            <person name="Kautto E."/>
            <person name="Blachly J.S."/>
        </authorList>
    </citation>
    <scope>NUCLEOTIDE SEQUENCE [LARGE SCALE GENOMIC DNA]</scope>
    <source>
        <strain evidence="2">B95-8</strain>
        <tissue evidence="2">Cell line</tissue>
    </source>
</reference>
<feature type="domain" description="MSP" evidence="1">
    <location>
        <begin position="33"/>
        <end position="104"/>
    </location>
</feature>
<dbReference type="InterPro" id="IPR057470">
    <property type="entry name" value="Ig_CFAP65_7th"/>
</dbReference>
<evidence type="ECO:0000313" key="2">
    <source>
        <dbReference type="EMBL" id="KAK2108455.1"/>
    </source>
</evidence>
<dbReference type="PROSITE" id="PS50202">
    <property type="entry name" value="MSP"/>
    <property type="match status" value="1"/>
</dbReference>
<dbReference type="Pfam" id="PF25249">
    <property type="entry name" value="Ig_CFAP65_7th"/>
    <property type="match status" value="1"/>
</dbReference>
<dbReference type="PANTHER" id="PTHR46127">
    <property type="entry name" value="CILIA- AND FLAGELLA-ASSOCIATED PROTEIN 65"/>
    <property type="match status" value="1"/>
</dbReference>
<dbReference type="InterPro" id="IPR000535">
    <property type="entry name" value="MSP_dom"/>
</dbReference>
<evidence type="ECO:0000259" key="1">
    <source>
        <dbReference type="PROSITE" id="PS50202"/>
    </source>
</evidence>
<keyword evidence="2" id="KW-0282">Flagellum</keyword>
<keyword evidence="2" id="KW-0969">Cilium</keyword>
<dbReference type="Gene3D" id="2.60.40.10">
    <property type="entry name" value="Immunoglobulins"/>
    <property type="match status" value="1"/>
</dbReference>
<evidence type="ECO:0000313" key="3">
    <source>
        <dbReference type="Proteomes" id="UP001266305"/>
    </source>
</evidence>
<name>A0ABQ9VGG6_SAGOE</name>
<dbReference type="InterPro" id="IPR013783">
    <property type="entry name" value="Ig-like_fold"/>
</dbReference>
<keyword evidence="2" id="KW-0966">Cell projection</keyword>
<keyword evidence="3" id="KW-1185">Reference proteome</keyword>
<sequence>MSGEPGLQSEVRALPSFLWLQELSMYSREEPLQLKLDTHKSLYFKPTWVGCSSTTPFTFRNPSRLPLRFEWRVSEEYRKLLAVQPSRGLIQPNERLVSGSPPAE</sequence>
<organism evidence="2 3">
    <name type="scientific">Saguinus oedipus</name>
    <name type="common">Cotton-top tamarin</name>
    <name type="synonym">Oedipomidas oedipus</name>
    <dbReference type="NCBI Taxonomy" id="9490"/>
    <lineage>
        <taxon>Eukaryota</taxon>
        <taxon>Metazoa</taxon>
        <taxon>Chordata</taxon>
        <taxon>Craniata</taxon>
        <taxon>Vertebrata</taxon>
        <taxon>Euteleostomi</taxon>
        <taxon>Mammalia</taxon>
        <taxon>Eutheria</taxon>
        <taxon>Euarchontoglires</taxon>
        <taxon>Primates</taxon>
        <taxon>Haplorrhini</taxon>
        <taxon>Platyrrhini</taxon>
        <taxon>Cebidae</taxon>
        <taxon>Callitrichinae</taxon>
        <taxon>Saguinus</taxon>
    </lineage>
</organism>
<comment type="caution">
    <text evidence="2">The sequence shown here is derived from an EMBL/GenBank/DDBJ whole genome shotgun (WGS) entry which is preliminary data.</text>
</comment>
<dbReference type="InterPro" id="IPR052614">
    <property type="entry name" value="CFAP65"/>
</dbReference>